<comment type="subcellular location">
    <subcellularLocation>
        <location evidence="2">Endoplasmic reticulum</location>
    </subcellularLocation>
    <subcellularLocation>
        <location evidence="1 8">Golgi apparatus</location>
        <location evidence="1 8">cis-Golgi network</location>
    </subcellularLocation>
</comment>
<dbReference type="CDD" id="cd14942">
    <property type="entry name" value="TRAPPC3_bet3"/>
    <property type="match status" value="1"/>
</dbReference>
<keyword evidence="7 8" id="KW-0333">Golgi apparatus</keyword>
<dbReference type="InterPro" id="IPR016721">
    <property type="entry name" value="Bet3"/>
</dbReference>
<keyword evidence="6 8" id="KW-0931">ER-Golgi transport</keyword>
<dbReference type="Pfam" id="PF04051">
    <property type="entry name" value="TRAPP"/>
    <property type="match status" value="1"/>
</dbReference>
<keyword evidence="10" id="KW-1185">Reference proteome</keyword>
<dbReference type="InterPro" id="IPR007194">
    <property type="entry name" value="TRAPP_component"/>
</dbReference>
<evidence type="ECO:0000256" key="3">
    <source>
        <dbReference type="ARBA" id="ARBA00006218"/>
    </source>
</evidence>
<dbReference type="AlphaFoldDB" id="A0A1E7FPN5"/>
<protein>
    <recommendedName>
        <fullName evidence="8">Trafficking protein particle complex subunit</fullName>
    </recommendedName>
</protein>
<proteinExistence type="inferred from homology"/>
<reference evidence="9 10" key="1">
    <citation type="submission" date="2016-09" db="EMBL/GenBank/DDBJ databases">
        <title>Extensive genetic diversity and differential bi-allelic expression allows diatom success in the polar Southern Ocean.</title>
        <authorList>
            <consortium name="DOE Joint Genome Institute"/>
            <person name="Mock T."/>
            <person name="Otillar R.P."/>
            <person name="Strauss J."/>
            <person name="Dupont C."/>
            <person name="Frickenhaus S."/>
            <person name="Maumus F."/>
            <person name="Mcmullan M."/>
            <person name="Sanges R."/>
            <person name="Schmutz J."/>
            <person name="Toseland A."/>
            <person name="Valas R."/>
            <person name="Veluchamy A."/>
            <person name="Ward B.J."/>
            <person name="Allen A."/>
            <person name="Barry K."/>
            <person name="Falciatore A."/>
            <person name="Ferrante M."/>
            <person name="Fortunato A.E."/>
            <person name="Gloeckner G."/>
            <person name="Gruber A."/>
            <person name="Hipkin R."/>
            <person name="Janech M."/>
            <person name="Kroth P."/>
            <person name="Leese F."/>
            <person name="Lindquist E."/>
            <person name="Lyon B.R."/>
            <person name="Martin J."/>
            <person name="Mayer C."/>
            <person name="Parker M."/>
            <person name="Quesneville H."/>
            <person name="Raymond J."/>
            <person name="Uhlig C."/>
            <person name="Valentin K.U."/>
            <person name="Worden A.Z."/>
            <person name="Armbrust E.V."/>
            <person name="Bowler C."/>
            <person name="Green B."/>
            <person name="Moulton V."/>
            <person name="Van Oosterhout C."/>
            <person name="Grigoriev I."/>
        </authorList>
    </citation>
    <scope>NUCLEOTIDE SEQUENCE [LARGE SCALE GENOMIC DNA]</scope>
    <source>
        <strain evidence="9 10">CCMP1102</strain>
    </source>
</reference>
<dbReference type="KEGG" id="fcy:FRACYDRAFT_182493"/>
<gene>
    <name evidence="9" type="ORF">FRACYDRAFT_182493</name>
</gene>
<evidence type="ECO:0000256" key="5">
    <source>
        <dbReference type="ARBA" id="ARBA00022824"/>
    </source>
</evidence>
<dbReference type="GO" id="GO:0016236">
    <property type="term" value="P:macroautophagy"/>
    <property type="evidence" value="ECO:0007669"/>
    <property type="project" value="UniProtKB-ARBA"/>
</dbReference>
<dbReference type="FunCoup" id="A0A1E7FPN5">
    <property type="interactions" value="437"/>
</dbReference>
<dbReference type="SUPFAM" id="SSF111126">
    <property type="entry name" value="Ligand-binding domain in the NO signalling and Golgi transport"/>
    <property type="match status" value="1"/>
</dbReference>
<dbReference type="PIRSF" id="PIRSF018293">
    <property type="entry name" value="TRAPP_I_complex_Bet3"/>
    <property type="match status" value="1"/>
</dbReference>
<dbReference type="Proteomes" id="UP000095751">
    <property type="component" value="Unassembled WGS sequence"/>
</dbReference>
<accession>A0A1E7FPN5</accession>
<keyword evidence="5" id="KW-0256">Endoplasmic reticulum</keyword>
<sequence>MSSKSSAAANGQALWAKVPKANAELFALTYGALVMEVVSDSDGNVDEINEQLEKIGYSIGIRSVDEFLAKSNSPYCKNLEETANVLGKTAFKMFLGINCDVQIYNPPTSFSLILHDNPLSLFVELPDNYKDTLQYTILYCGVIRGALEMLNYKVECTLIKSTLRGDDVDEIKVDLKNILQDGAGEDYQEE</sequence>
<dbReference type="EMBL" id="KV784355">
    <property type="protein sequence ID" value="OEU20097.1"/>
    <property type="molecule type" value="Genomic_DNA"/>
</dbReference>
<comment type="subunit">
    <text evidence="8">Homodimer.</text>
</comment>
<evidence type="ECO:0000256" key="1">
    <source>
        <dbReference type="ARBA" id="ARBA00004222"/>
    </source>
</evidence>
<evidence type="ECO:0000256" key="4">
    <source>
        <dbReference type="ARBA" id="ARBA00022448"/>
    </source>
</evidence>
<dbReference type="PANTHER" id="PTHR13048">
    <property type="entry name" value="TRAFFICKING PROTEIN PARTICLE COMPLEX SUBUNIT 3"/>
    <property type="match status" value="1"/>
</dbReference>
<evidence type="ECO:0000256" key="2">
    <source>
        <dbReference type="ARBA" id="ARBA00004240"/>
    </source>
</evidence>
<dbReference type="GO" id="GO:0048193">
    <property type="term" value="P:Golgi vesicle transport"/>
    <property type="evidence" value="ECO:0007669"/>
    <property type="project" value="InterPro"/>
</dbReference>
<keyword evidence="4 8" id="KW-0813">Transport</keyword>
<dbReference type="Gene3D" id="3.30.1380.20">
    <property type="entry name" value="Trafficking protein particle complex subunit 3"/>
    <property type="match status" value="1"/>
</dbReference>
<name>A0A1E7FPN5_9STRA</name>
<evidence type="ECO:0000256" key="8">
    <source>
        <dbReference type="PIRNR" id="PIRNR018293"/>
    </source>
</evidence>
<organism evidence="9 10">
    <name type="scientific">Fragilariopsis cylindrus CCMP1102</name>
    <dbReference type="NCBI Taxonomy" id="635003"/>
    <lineage>
        <taxon>Eukaryota</taxon>
        <taxon>Sar</taxon>
        <taxon>Stramenopiles</taxon>
        <taxon>Ochrophyta</taxon>
        <taxon>Bacillariophyta</taxon>
        <taxon>Bacillariophyceae</taxon>
        <taxon>Bacillariophycidae</taxon>
        <taxon>Bacillariales</taxon>
        <taxon>Bacillariaceae</taxon>
        <taxon>Fragilariopsis</taxon>
    </lineage>
</organism>
<dbReference type="OrthoDB" id="10262857at2759"/>
<dbReference type="InterPro" id="IPR024096">
    <property type="entry name" value="NO_sig/Golgi_transp_ligand-bd"/>
</dbReference>
<dbReference type="GO" id="GO:0005783">
    <property type="term" value="C:endoplasmic reticulum"/>
    <property type="evidence" value="ECO:0007669"/>
    <property type="project" value="UniProtKB-SubCell"/>
</dbReference>
<evidence type="ECO:0000256" key="6">
    <source>
        <dbReference type="ARBA" id="ARBA00022892"/>
    </source>
</evidence>
<dbReference type="GO" id="GO:0030008">
    <property type="term" value="C:TRAPP complex"/>
    <property type="evidence" value="ECO:0007669"/>
    <property type="project" value="InterPro"/>
</dbReference>
<comment type="function">
    <text evidence="8">May play a role in vesicular transport from endoplasmic reticulum to Golgi.</text>
</comment>
<evidence type="ECO:0000313" key="10">
    <source>
        <dbReference type="Proteomes" id="UP000095751"/>
    </source>
</evidence>
<evidence type="ECO:0000256" key="7">
    <source>
        <dbReference type="ARBA" id="ARBA00023034"/>
    </source>
</evidence>
<comment type="similarity">
    <text evidence="3 8">Belongs to the TRAPP small subunits family. BET3 subfamily.</text>
</comment>
<dbReference type="FunFam" id="3.30.1380.20:FF:000001">
    <property type="entry name" value="Trafficking protein particle complex subunit BET3"/>
    <property type="match status" value="1"/>
</dbReference>
<dbReference type="GO" id="GO:0005794">
    <property type="term" value="C:Golgi apparatus"/>
    <property type="evidence" value="ECO:0007669"/>
    <property type="project" value="UniProtKB-SubCell"/>
</dbReference>
<dbReference type="InParanoid" id="A0A1E7FPN5"/>
<evidence type="ECO:0000313" key="9">
    <source>
        <dbReference type="EMBL" id="OEU20097.1"/>
    </source>
</evidence>